<comment type="catalytic activity">
    <reaction evidence="6">
        <text>L-lysyl-[protein] + 3 S-adenosyl-L-methionine = N(6),N(6),N(6)-trimethyl-L-lysyl-[protein] + 3 S-adenosyl-L-homocysteine + 3 H(+)</text>
        <dbReference type="Rhea" id="RHEA:54192"/>
        <dbReference type="Rhea" id="RHEA-COMP:9752"/>
        <dbReference type="Rhea" id="RHEA-COMP:13826"/>
        <dbReference type="ChEBI" id="CHEBI:15378"/>
        <dbReference type="ChEBI" id="CHEBI:29969"/>
        <dbReference type="ChEBI" id="CHEBI:57856"/>
        <dbReference type="ChEBI" id="CHEBI:59789"/>
        <dbReference type="ChEBI" id="CHEBI:61961"/>
    </reaction>
</comment>
<protein>
    <recommendedName>
        <fullName evidence="6">Ribosomal protein L11 methyltransferase</fullName>
        <shortName evidence="6">L11 Mtase</shortName>
        <ecNumber evidence="6">2.1.1.-</ecNumber>
    </recommendedName>
</protein>
<dbReference type="PANTHER" id="PTHR43648:SF1">
    <property type="entry name" value="ELECTRON TRANSFER FLAVOPROTEIN BETA SUBUNIT LYSINE METHYLTRANSFERASE"/>
    <property type="match status" value="1"/>
</dbReference>
<organism evidence="7 8">
    <name type="scientific">Brockia lithotrophica</name>
    <dbReference type="NCBI Taxonomy" id="933949"/>
    <lineage>
        <taxon>Bacteria</taxon>
        <taxon>Bacillati</taxon>
        <taxon>Bacillota</taxon>
        <taxon>Bacilli</taxon>
        <taxon>Bacillales</taxon>
        <taxon>Bacillales Family X. Incertae Sedis</taxon>
        <taxon>Brockia</taxon>
    </lineage>
</organism>
<feature type="binding site" evidence="6">
    <location>
        <position position="207"/>
    </location>
    <ligand>
        <name>S-adenosyl-L-methionine</name>
        <dbReference type="ChEBI" id="CHEBI:59789"/>
    </ligand>
</feature>
<dbReference type="SUPFAM" id="SSF53335">
    <property type="entry name" value="S-adenosyl-L-methionine-dependent methyltransferases"/>
    <property type="match status" value="1"/>
</dbReference>
<dbReference type="GO" id="GO:0005737">
    <property type="term" value="C:cytoplasm"/>
    <property type="evidence" value="ECO:0007669"/>
    <property type="project" value="UniProtKB-SubCell"/>
</dbReference>
<keyword evidence="4 6" id="KW-0808">Transferase</keyword>
<feature type="binding site" evidence="6">
    <location>
        <position position="185"/>
    </location>
    <ligand>
        <name>S-adenosyl-L-methionine</name>
        <dbReference type="ChEBI" id="CHEBI:59789"/>
    </ligand>
</feature>
<keyword evidence="7" id="KW-0687">Ribonucleoprotein</keyword>
<keyword evidence="3 6" id="KW-0489">Methyltransferase</keyword>
<dbReference type="HAMAP" id="MF_00735">
    <property type="entry name" value="Methyltr_PrmA"/>
    <property type="match status" value="1"/>
</dbReference>
<dbReference type="InterPro" id="IPR029063">
    <property type="entry name" value="SAM-dependent_MTases_sf"/>
</dbReference>
<dbReference type="Pfam" id="PF06325">
    <property type="entry name" value="PrmA"/>
    <property type="match status" value="1"/>
</dbReference>
<comment type="similarity">
    <text evidence="1 6">Belongs to the methyltransferase superfamily. PrmA family.</text>
</comment>
<gene>
    <name evidence="6" type="primary">prmA</name>
    <name evidence="7" type="ORF">BLITH_0563</name>
</gene>
<keyword evidence="5 6" id="KW-0949">S-adenosyl-L-methionine</keyword>
<dbReference type="Proteomes" id="UP000244016">
    <property type="component" value="Unassembled WGS sequence"/>
</dbReference>
<proteinExistence type="inferred from homology"/>
<keyword evidence="2 6" id="KW-0963">Cytoplasm</keyword>
<feature type="binding site" evidence="6">
    <location>
        <position position="257"/>
    </location>
    <ligand>
        <name>S-adenosyl-L-methionine</name>
        <dbReference type="ChEBI" id="CHEBI:59789"/>
    </ligand>
</feature>
<evidence type="ECO:0000256" key="6">
    <source>
        <dbReference type="HAMAP-Rule" id="MF_00735"/>
    </source>
</evidence>
<dbReference type="Gene3D" id="3.40.50.150">
    <property type="entry name" value="Vaccinia Virus protein VP39"/>
    <property type="match status" value="1"/>
</dbReference>
<evidence type="ECO:0000313" key="7">
    <source>
        <dbReference type="EMBL" id="PTQ51133.1"/>
    </source>
</evidence>
<dbReference type="GO" id="GO:0032259">
    <property type="term" value="P:methylation"/>
    <property type="evidence" value="ECO:0007669"/>
    <property type="project" value="UniProtKB-KW"/>
</dbReference>
<dbReference type="NCBIfam" id="TIGR00406">
    <property type="entry name" value="prmA"/>
    <property type="match status" value="1"/>
</dbReference>
<feature type="binding site" evidence="6">
    <location>
        <position position="164"/>
    </location>
    <ligand>
        <name>S-adenosyl-L-methionine</name>
        <dbReference type="ChEBI" id="CHEBI:59789"/>
    </ligand>
</feature>
<dbReference type="InterPro" id="IPR004498">
    <property type="entry name" value="Ribosomal_PrmA_MeTrfase"/>
</dbReference>
<name>A0A2T5G4N1_9BACL</name>
<evidence type="ECO:0000256" key="1">
    <source>
        <dbReference type="ARBA" id="ARBA00009741"/>
    </source>
</evidence>
<dbReference type="GO" id="GO:0005840">
    <property type="term" value="C:ribosome"/>
    <property type="evidence" value="ECO:0007669"/>
    <property type="project" value="UniProtKB-KW"/>
</dbReference>
<comment type="subcellular location">
    <subcellularLocation>
        <location evidence="6">Cytoplasm</location>
    </subcellularLocation>
</comment>
<evidence type="ECO:0000256" key="5">
    <source>
        <dbReference type="ARBA" id="ARBA00022691"/>
    </source>
</evidence>
<accession>A0A2T5G4N1</accession>
<evidence type="ECO:0000256" key="3">
    <source>
        <dbReference type="ARBA" id="ARBA00022603"/>
    </source>
</evidence>
<dbReference type="PIRSF" id="PIRSF000401">
    <property type="entry name" value="RPL11_MTase"/>
    <property type="match status" value="1"/>
</dbReference>
<dbReference type="InterPro" id="IPR050078">
    <property type="entry name" value="Ribosomal_L11_MeTrfase_PrmA"/>
</dbReference>
<evidence type="ECO:0000256" key="2">
    <source>
        <dbReference type="ARBA" id="ARBA00022490"/>
    </source>
</evidence>
<dbReference type="CDD" id="cd02440">
    <property type="entry name" value="AdoMet_MTases"/>
    <property type="match status" value="1"/>
</dbReference>
<reference evidence="7 8" key="1">
    <citation type="submission" date="2017-08" db="EMBL/GenBank/DDBJ databases">
        <title>Burning lignite coal seam in the remote Altai Mountains harbors a hydrogen-driven thermophilic microbial community.</title>
        <authorList>
            <person name="Kadnikov V.V."/>
            <person name="Mardanov A.V."/>
            <person name="Ivasenko D."/>
            <person name="Beletsky A.V."/>
            <person name="Karnachuk O.V."/>
            <person name="Ravin N.V."/>
        </authorList>
    </citation>
    <scope>NUCLEOTIDE SEQUENCE [LARGE SCALE GENOMIC DNA]</scope>
    <source>
        <strain evidence="7">AL31</strain>
    </source>
</reference>
<comment type="caution">
    <text evidence="7">The sequence shown here is derived from an EMBL/GenBank/DDBJ whole genome shotgun (WGS) entry which is preliminary data.</text>
</comment>
<dbReference type="AlphaFoldDB" id="A0A2T5G4N1"/>
<dbReference type="GO" id="GO:0016279">
    <property type="term" value="F:protein-lysine N-methyltransferase activity"/>
    <property type="evidence" value="ECO:0007669"/>
    <property type="project" value="RHEA"/>
</dbReference>
<evidence type="ECO:0000256" key="4">
    <source>
        <dbReference type="ARBA" id="ARBA00022679"/>
    </source>
</evidence>
<sequence length="328" mass="34551">MSEGCAPSEAESFWWEVCVLTREAAWEAVSEALRSAGADGVRAEAVPGDGGAMRVCAYVLPHGREGEGEDAFAAFLADVRAGLGRIERAFAELGLDAGPLHVSSREVREADWAEAWKAFFVPLFLGKTFVVVPPWRDVPPEAEGRHVLRIDPGMAFGTGHHPSTALAVELLEATRVFGARVLDVGTGSGILALAACALGAQEVLAVDVDPLAVRVARENVAAAGVSARARVVEGDLLNPARERVEAGAPPFDLLLANLLLEPILRLLPEASEVLAPEGALILSGVLRSERETLEASLAASGFAVRAVREREGWVGVLAARAPALRSLP</sequence>
<comment type="function">
    <text evidence="6">Methylates ribosomal protein L11.</text>
</comment>
<evidence type="ECO:0000313" key="8">
    <source>
        <dbReference type="Proteomes" id="UP000244016"/>
    </source>
</evidence>
<dbReference type="PANTHER" id="PTHR43648">
    <property type="entry name" value="ELECTRON TRANSFER FLAVOPROTEIN BETA SUBUNIT LYSINE METHYLTRANSFERASE"/>
    <property type="match status" value="1"/>
</dbReference>
<keyword evidence="7" id="KW-0689">Ribosomal protein</keyword>
<dbReference type="EC" id="2.1.1.-" evidence="6"/>
<dbReference type="EMBL" id="PEBW01000007">
    <property type="protein sequence ID" value="PTQ51133.1"/>
    <property type="molecule type" value="Genomic_DNA"/>
</dbReference>